<proteinExistence type="inferred from homology"/>
<reference evidence="4 5" key="1">
    <citation type="submission" date="2010-08" db="EMBL/GenBank/DDBJ databases">
        <title>Complete sequence of Clostridium cellulovorans 743B.</title>
        <authorList>
            <consortium name="US DOE Joint Genome Institute"/>
            <person name="Lucas S."/>
            <person name="Copeland A."/>
            <person name="Lapidus A."/>
            <person name="Cheng J.-F."/>
            <person name="Bruce D."/>
            <person name="Goodwin L."/>
            <person name="Pitluck S."/>
            <person name="Chertkov O."/>
            <person name="Detter J.C."/>
            <person name="Han C."/>
            <person name="Tapia R."/>
            <person name="Land M."/>
            <person name="Hauser L."/>
            <person name="Chang Y.-J."/>
            <person name="Jeffries C."/>
            <person name="Kyrpides N."/>
            <person name="Ivanova N."/>
            <person name="Mikhailova N."/>
            <person name="Hemme C.L."/>
            <person name="Woyke T."/>
        </authorList>
    </citation>
    <scope>NUCLEOTIDE SEQUENCE [LARGE SCALE GENOMIC DNA]</scope>
    <source>
        <strain evidence="5">ATCC 35296 / DSM 3052 / OCM 3 / 743B</strain>
    </source>
</reference>
<dbReference type="HOGENOM" id="CLU_031285_5_0_9"/>
<dbReference type="GO" id="GO:0055052">
    <property type="term" value="C:ATP-binding cassette (ABC) transporter complex, substrate-binding subunit-containing"/>
    <property type="evidence" value="ECO:0007669"/>
    <property type="project" value="TreeGrafter"/>
</dbReference>
<dbReference type="PROSITE" id="PS51257">
    <property type="entry name" value="PROKAR_LIPOPROTEIN"/>
    <property type="match status" value="1"/>
</dbReference>
<sequence length="439" mass="48809">MKKNKIFKKLLVGVLVATLIPGILGCSNKNIKDESVNKSGEKVTLKMLWWGNDKRKGITEDVIKLYQKNHPNVEFQTESVSSTADIKKDLALKTAEGEIPDIIQMDLDFIYNYAERKLLEPLDSYIDQNVLNLSDVDEASLEGGRLNEQLYGVPLGINAYCLVVNPTVFEKAGVGILENGYTYDDLYKTAKELKAKITDSDFYPIANFIDFNSFVRSKGSFYFGESGTELGYTDDKIMAEYLSIQKKWVDEGLIVPPSNKTDKNTLIASGKSALMYGTSNSAAGISKTAKTVMKIITVPSVTKGNITSSIRQSMFFSVSSYSKYKKEAVEFINFFTNDLEANNILMGDRGVPISDKVSESLQQKITEADKQQYTFMEYIKQHPSSVKVNPPNPNTSGNVNSLLSILYNDVISGKTTPEEASKKFREKGNKILEGFKGGQ</sequence>
<keyword evidence="5" id="KW-1185">Reference proteome</keyword>
<dbReference type="GO" id="GO:0015768">
    <property type="term" value="P:maltose transport"/>
    <property type="evidence" value="ECO:0007669"/>
    <property type="project" value="TreeGrafter"/>
</dbReference>
<keyword evidence="2" id="KW-0813">Transport</keyword>
<name>D9STP4_CLOC7</name>
<dbReference type="EMBL" id="CP002160">
    <property type="protein sequence ID" value="ADL52778.1"/>
    <property type="molecule type" value="Genomic_DNA"/>
</dbReference>
<comment type="similarity">
    <text evidence="1">Belongs to the bacterial solute-binding protein 1 family.</text>
</comment>
<evidence type="ECO:0000256" key="1">
    <source>
        <dbReference type="ARBA" id="ARBA00008520"/>
    </source>
</evidence>
<keyword evidence="3" id="KW-0732">Signal</keyword>
<dbReference type="RefSeq" id="WP_010075874.1">
    <property type="nucleotide sequence ID" value="NC_014393.1"/>
</dbReference>
<dbReference type="Pfam" id="PF01547">
    <property type="entry name" value="SBP_bac_1"/>
    <property type="match status" value="1"/>
</dbReference>
<dbReference type="InterPro" id="IPR006059">
    <property type="entry name" value="SBP"/>
</dbReference>
<organism evidence="4 5">
    <name type="scientific">Clostridium cellulovorans (strain ATCC 35296 / DSM 3052 / OCM 3 / 743B)</name>
    <dbReference type="NCBI Taxonomy" id="573061"/>
    <lineage>
        <taxon>Bacteria</taxon>
        <taxon>Bacillati</taxon>
        <taxon>Bacillota</taxon>
        <taxon>Clostridia</taxon>
        <taxon>Eubacteriales</taxon>
        <taxon>Clostridiaceae</taxon>
        <taxon>Clostridium</taxon>
    </lineage>
</organism>
<dbReference type="STRING" id="573061.Clocel_3088"/>
<evidence type="ECO:0000256" key="2">
    <source>
        <dbReference type="ARBA" id="ARBA00022448"/>
    </source>
</evidence>
<dbReference type="OrthoDB" id="9764112at2"/>
<dbReference type="SUPFAM" id="SSF53850">
    <property type="entry name" value="Periplasmic binding protein-like II"/>
    <property type="match status" value="1"/>
</dbReference>
<evidence type="ECO:0000313" key="5">
    <source>
        <dbReference type="Proteomes" id="UP000002730"/>
    </source>
</evidence>
<dbReference type="PANTHER" id="PTHR30061">
    <property type="entry name" value="MALTOSE-BINDING PERIPLASMIC PROTEIN"/>
    <property type="match status" value="1"/>
</dbReference>
<dbReference type="PANTHER" id="PTHR30061:SF50">
    <property type="entry name" value="MALTOSE_MALTODEXTRIN-BINDING PERIPLASMIC PROTEIN"/>
    <property type="match status" value="1"/>
</dbReference>
<evidence type="ECO:0000256" key="3">
    <source>
        <dbReference type="ARBA" id="ARBA00022729"/>
    </source>
</evidence>
<gene>
    <name evidence="4" type="ordered locus">Clocel_3088</name>
</gene>
<dbReference type="AlphaFoldDB" id="D9STP4"/>
<dbReference type="Gene3D" id="3.40.190.10">
    <property type="entry name" value="Periplasmic binding protein-like II"/>
    <property type="match status" value="2"/>
</dbReference>
<dbReference type="Proteomes" id="UP000002730">
    <property type="component" value="Chromosome"/>
</dbReference>
<dbReference type="KEGG" id="ccb:Clocel_3088"/>
<dbReference type="eggNOG" id="COG1653">
    <property type="taxonomic scope" value="Bacteria"/>
</dbReference>
<accession>D9STP4</accession>
<protein>
    <submittedName>
        <fullName evidence="4">Extracellular solute-binding protein family 1</fullName>
    </submittedName>
</protein>
<evidence type="ECO:0000313" key="4">
    <source>
        <dbReference type="EMBL" id="ADL52778.1"/>
    </source>
</evidence>
<dbReference type="GO" id="GO:0042956">
    <property type="term" value="P:maltodextrin transmembrane transport"/>
    <property type="evidence" value="ECO:0007669"/>
    <property type="project" value="TreeGrafter"/>
</dbReference>
<dbReference type="GO" id="GO:1901982">
    <property type="term" value="F:maltose binding"/>
    <property type="evidence" value="ECO:0007669"/>
    <property type="project" value="TreeGrafter"/>
</dbReference>